<sequence length="461" mass="51320">MDTAGIPHPPHRVPILGDVTGIDPRAPVTSLVRRVRDLGPISVQKVLSTEIVIVNGADLVAELNDETRFAKHAGPIMYSLREIMGDSLFTVLNEDPNWQLAHDILAPGFTRDAMAGYHHIMVGVARDLLARWDTMAERQQPVDVTTDMTRLTLETIARAGFGYGFGSFDSDRTHPFIAALARTARYANLSAGPRSIVMRRLMAGSARQHRADIATVERTVDDILQARLDGTAAEAPDLLGRMLSSTHAESGRRLDRVNIRQQIVSFIVAGRETTSGALSFALYYLTRDADCLARAQAEVDAVWGDSDDIEPSFTDVARLRYLRAVVDEALRLWPTAPAYLREARAETVLGGKYRMKGGDWAMILLPLLHRDPRVWPDPDRFDPGRFLAGQAKHRPAFAYRPFGTGPRACIGRQFGLHEAVLALGLVLHRYELRADDGYRLRIAESFTLKPRGFTVTPRRRR</sequence>
<dbReference type="InterPro" id="IPR001128">
    <property type="entry name" value="Cyt_P450"/>
</dbReference>
<dbReference type="Pfam" id="PF00067">
    <property type="entry name" value="p450"/>
    <property type="match status" value="1"/>
</dbReference>
<dbReference type="InterPro" id="IPR036396">
    <property type="entry name" value="Cyt_P450_sf"/>
</dbReference>
<keyword evidence="3" id="KW-0479">Metal-binding</keyword>
<comment type="similarity">
    <text evidence="2 3">Belongs to the cytochrome P450 family.</text>
</comment>
<proteinExistence type="inferred from homology"/>
<comment type="cofactor">
    <cofactor evidence="1">
        <name>heme</name>
        <dbReference type="ChEBI" id="CHEBI:30413"/>
    </cofactor>
</comment>
<comment type="caution">
    <text evidence="4">The sequence shown here is derived from an EMBL/GenBank/DDBJ whole genome shotgun (WGS) entry which is preliminary data.</text>
</comment>
<evidence type="ECO:0000256" key="3">
    <source>
        <dbReference type="RuleBase" id="RU000461"/>
    </source>
</evidence>
<dbReference type="PANTHER" id="PTHR24305">
    <property type="entry name" value="CYTOCHROME P450"/>
    <property type="match status" value="1"/>
</dbReference>
<dbReference type="InterPro" id="IPR050121">
    <property type="entry name" value="Cytochrome_P450_monoxygenase"/>
</dbReference>
<dbReference type="InterPro" id="IPR002401">
    <property type="entry name" value="Cyt_P450_E_grp-I"/>
</dbReference>
<accession>A0ABT2MAG9</accession>
<evidence type="ECO:0000313" key="4">
    <source>
        <dbReference type="EMBL" id="MCT7659256.1"/>
    </source>
</evidence>
<dbReference type="RefSeq" id="WP_260993312.1">
    <property type="nucleotide sequence ID" value="NZ_JAODWD010000003.1"/>
</dbReference>
<keyword evidence="5" id="KW-1185">Reference proteome</keyword>
<dbReference type="PRINTS" id="PR00385">
    <property type="entry name" value="P450"/>
</dbReference>
<protein>
    <submittedName>
        <fullName evidence="4">Cytochrome P450</fullName>
    </submittedName>
</protein>
<gene>
    <name evidence="4" type="ORF">N4S67_12575</name>
</gene>
<dbReference type="PROSITE" id="PS00086">
    <property type="entry name" value="CYTOCHROME_P450"/>
    <property type="match status" value="1"/>
</dbReference>
<dbReference type="PRINTS" id="PR00463">
    <property type="entry name" value="EP450I"/>
</dbReference>
<dbReference type="InterPro" id="IPR017972">
    <property type="entry name" value="Cyt_P450_CS"/>
</dbReference>
<dbReference type="Proteomes" id="UP001206639">
    <property type="component" value="Unassembled WGS sequence"/>
</dbReference>
<evidence type="ECO:0000256" key="2">
    <source>
        <dbReference type="ARBA" id="ARBA00010617"/>
    </source>
</evidence>
<dbReference type="EMBL" id="JAODWD010000003">
    <property type="protein sequence ID" value="MCT7659256.1"/>
    <property type="molecule type" value="Genomic_DNA"/>
</dbReference>
<keyword evidence="3" id="KW-0408">Iron</keyword>
<name>A0ABT2MAG9_9MYCO</name>
<organism evidence="4 5">
    <name type="scientific">Mycobacterium deserti</name>
    <dbReference type="NCBI Taxonomy" id="2978347"/>
    <lineage>
        <taxon>Bacteria</taxon>
        <taxon>Bacillati</taxon>
        <taxon>Actinomycetota</taxon>
        <taxon>Actinomycetes</taxon>
        <taxon>Mycobacteriales</taxon>
        <taxon>Mycobacteriaceae</taxon>
        <taxon>Mycobacterium</taxon>
    </lineage>
</organism>
<dbReference type="Gene3D" id="1.10.630.10">
    <property type="entry name" value="Cytochrome P450"/>
    <property type="match status" value="1"/>
</dbReference>
<keyword evidence="3" id="KW-0503">Monooxygenase</keyword>
<dbReference type="CDD" id="cd11068">
    <property type="entry name" value="CYP120A1"/>
    <property type="match status" value="1"/>
</dbReference>
<keyword evidence="3" id="KW-0560">Oxidoreductase</keyword>
<reference evidence="5" key="1">
    <citation type="submission" date="2023-07" db="EMBL/GenBank/DDBJ databases">
        <authorList>
            <person name="Deng Y."/>
            <person name="Zhang Y.-Q."/>
        </authorList>
    </citation>
    <scope>NUCLEOTIDE SEQUENCE [LARGE SCALE GENOMIC DNA]</scope>
    <source>
        <strain evidence="5">CPCC 205710</strain>
    </source>
</reference>
<dbReference type="SUPFAM" id="SSF48264">
    <property type="entry name" value="Cytochrome P450"/>
    <property type="match status" value="1"/>
</dbReference>
<evidence type="ECO:0000256" key="1">
    <source>
        <dbReference type="ARBA" id="ARBA00001971"/>
    </source>
</evidence>
<dbReference type="PANTHER" id="PTHR24305:SF166">
    <property type="entry name" value="CYTOCHROME P450 12A4, MITOCHONDRIAL-RELATED"/>
    <property type="match status" value="1"/>
</dbReference>
<evidence type="ECO:0000313" key="5">
    <source>
        <dbReference type="Proteomes" id="UP001206639"/>
    </source>
</evidence>
<keyword evidence="3" id="KW-0349">Heme</keyword>